<accession>A0A2P2MPU2</accession>
<dbReference type="AlphaFoldDB" id="A0A2P2MPU2"/>
<reference evidence="1" key="1">
    <citation type="submission" date="2018-02" db="EMBL/GenBank/DDBJ databases">
        <title>Rhizophora mucronata_Transcriptome.</title>
        <authorList>
            <person name="Meera S.P."/>
            <person name="Sreeshan A."/>
            <person name="Augustine A."/>
        </authorList>
    </citation>
    <scope>NUCLEOTIDE SEQUENCE</scope>
    <source>
        <tissue evidence="1">Leaf</tissue>
    </source>
</reference>
<proteinExistence type="predicted"/>
<protein>
    <submittedName>
        <fullName evidence="1">Uncharacterized protein</fullName>
    </submittedName>
</protein>
<name>A0A2P2MPU2_RHIMU</name>
<evidence type="ECO:0000313" key="1">
    <source>
        <dbReference type="EMBL" id="MBX32212.1"/>
    </source>
</evidence>
<sequence>MIRDRTSEEIELKGHIPIRESKNTHPKCLLKNSECFSCPLSLHCYLFRFLQHLFKQIFSVLER</sequence>
<organism evidence="1">
    <name type="scientific">Rhizophora mucronata</name>
    <name type="common">Asiatic mangrove</name>
    <dbReference type="NCBI Taxonomy" id="61149"/>
    <lineage>
        <taxon>Eukaryota</taxon>
        <taxon>Viridiplantae</taxon>
        <taxon>Streptophyta</taxon>
        <taxon>Embryophyta</taxon>
        <taxon>Tracheophyta</taxon>
        <taxon>Spermatophyta</taxon>
        <taxon>Magnoliopsida</taxon>
        <taxon>eudicotyledons</taxon>
        <taxon>Gunneridae</taxon>
        <taxon>Pentapetalae</taxon>
        <taxon>rosids</taxon>
        <taxon>fabids</taxon>
        <taxon>Malpighiales</taxon>
        <taxon>Rhizophoraceae</taxon>
        <taxon>Rhizophora</taxon>
    </lineage>
</organism>
<dbReference type="EMBL" id="GGEC01051728">
    <property type="protein sequence ID" value="MBX32212.1"/>
    <property type="molecule type" value="Transcribed_RNA"/>
</dbReference>